<evidence type="ECO:0000313" key="2">
    <source>
        <dbReference type="Proteomes" id="UP000618319"/>
    </source>
</evidence>
<keyword evidence="2" id="KW-1185">Reference proteome</keyword>
<evidence type="ECO:0008006" key="3">
    <source>
        <dbReference type="Google" id="ProtNLM"/>
    </source>
</evidence>
<sequence length="218" mass="24976">MGIRNITFIVLLSLGGIAYGQDRVNPDTFADFKVSVDSLDPSQFHDIEYRGEYVEAISWKDKAGEHYLLLTETGEEESDEEGYRNAFVWGHHYLKTEAGLKKIWTFTDFVDDCPLDIVAEFIKPAVRITDLDKDGHAEIWLVYQLACSGDISPSELHIVMYKAHSDRLEMKGERRLLLPDGEEIGGIYVLDAEFEGLPEIFSQYAIWLWDRHVTEDPL</sequence>
<evidence type="ECO:0000313" key="1">
    <source>
        <dbReference type="EMBL" id="MBE8722680.1"/>
    </source>
</evidence>
<organism evidence="1 2">
    <name type="scientific">Sphingobacterium pedocola</name>
    <dbReference type="NCBI Taxonomy" id="2082722"/>
    <lineage>
        <taxon>Bacteria</taxon>
        <taxon>Pseudomonadati</taxon>
        <taxon>Bacteroidota</taxon>
        <taxon>Sphingobacteriia</taxon>
        <taxon>Sphingobacteriales</taxon>
        <taxon>Sphingobacteriaceae</taxon>
        <taxon>Sphingobacterium</taxon>
    </lineage>
</organism>
<dbReference type="RefSeq" id="WP_196939067.1">
    <property type="nucleotide sequence ID" value="NZ_MU158689.1"/>
</dbReference>
<gene>
    <name evidence="1" type="ORF">C4F40_18310</name>
</gene>
<dbReference type="NCBIfam" id="NF046077">
    <property type="entry name" value="LPS_M949_RS01915"/>
    <property type="match status" value="1"/>
</dbReference>
<name>A0ABR9TBM2_9SPHI</name>
<proteinExistence type="predicted"/>
<dbReference type="InterPro" id="IPR058148">
    <property type="entry name" value="M949_RS01915-like_dom"/>
</dbReference>
<dbReference type="EMBL" id="PSKQ01000024">
    <property type="protein sequence ID" value="MBE8722680.1"/>
    <property type="molecule type" value="Genomic_DNA"/>
</dbReference>
<protein>
    <recommendedName>
        <fullName evidence="3">VCBS repeat-containing protein</fullName>
    </recommendedName>
</protein>
<accession>A0ABR9TBM2</accession>
<reference evidence="1 2" key="1">
    <citation type="submission" date="2018-02" db="EMBL/GenBank/DDBJ databases">
        <title>Sphingobacterium KA21.</title>
        <authorList>
            <person name="Vasarhelyi B.M."/>
            <person name="Deshmukh S."/>
            <person name="Balint B."/>
            <person name="Kukolya J."/>
        </authorList>
    </citation>
    <scope>NUCLEOTIDE SEQUENCE [LARGE SCALE GENOMIC DNA]</scope>
    <source>
        <strain evidence="1 2">Ka21</strain>
    </source>
</reference>
<dbReference type="Proteomes" id="UP000618319">
    <property type="component" value="Unassembled WGS sequence"/>
</dbReference>
<comment type="caution">
    <text evidence="1">The sequence shown here is derived from an EMBL/GenBank/DDBJ whole genome shotgun (WGS) entry which is preliminary data.</text>
</comment>